<dbReference type="Proteomes" id="UP000257109">
    <property type="component" value="Unassembled WGS sequence"/>
</dbReference>
<comment type="caution">
    <text evidence="1">The sequence shown here is derived from an EMBL/GenBank/DDBJ whole genome shotgun (WGS) entry which is preliminary data.</text>
</comment>
<gene>
    <name evidence="1" type="ORF">CR513_16320</name>
</gene>
<protein>
    <submittedName>
        <fullName evidence="1">Uncharacterized protein</fullName>
    </submittedName>
</protein>
<sequence length="135" mass="15142">MSSSCIYRVRWARFRLLNSNLYQYTFTLHRLALAPLVVHSASEASLSVKESDFVASESTLSRGRFGSIFAETGSDQSSLRASWHFALSVLCITLFSTLSHNRTHYVLERFDLGNSVTNNSNSFEYSSANNSAELE</sequence>
<dbReference type="AlphaFoldDB" id="A0A371HCI5"/>
<accession>A0A371HCI5</accession>
<dbReference type="EMBL" id="QJKJ01002979">
    <property type="protein sequence ID" value="RDY00490.1"/>
    <property type="molecule type" value="Genomic_DNA"/>
</dbReference>
<proteinExistence type="predicted"/>
<evidence type="ECO:0000313" key="2">
    <source>
        <dbReference type="Proteomes" id="UP000257109"/>
    </source>
</evidence>
<reference evidence="1" key="1">
    <citation type="submission" date="2018-05" db="EMBL/GenBank/DDBJ databases">
        <title>Draft genome of Mucuna pruriens seed.</title>
        <authorList>
            <person name="Nnadi N.E."/>
            <person name="Vos R."/>
            <person name="Hasami M.H."/>
            <person name="Devisetty U.K."/>
            <person name="Aguiy J.C."/>
        </authorList>
    </citation>
    <scope>NUCLEOTIDE SEQUENCE [LARGE SCALE GENOMIC DNA]</scope>
    <source>
        <strain evidence="1">JCA_2017</strain>
    </source>
</reference>
<organism evidence="1 2">
    <name type="scientific">Mucuna pruriens</name>
    <name type="common">Velvet bean</name>
    <name type="synonym">Dolichos pruriens</name>
    <dbReference type="NCBI Taxonomy" id="157652"/>
    <lineage>
        <taxon>Eukaryota</taxon>
        <taxon>Viridiplantae</taxon>
        <taxon>Streptophyta</taxon>
        <taxon>Embryophyta</taxon>
        <taxon>Tracheophyta</taxon>
        <taxon>Spermatophyta</taxon>
        <taxon>Magnoliopsida</taxon>
        <taxon>eudicotyledons</taxon>
        <taxon>Gunneridae</taxon>
        <taxon>Pentapetalae</taxon>
        <taxon>rosids</taxon>
        <taxon>fabids</taxon>
        <taxon>Fabales</taxon>
        <taxon>Fabaceae</taxon>
        <taxon>Papilionoideae</taxon>
        <taxon>50 kb inversion clade</taxon>
        <taxon>NPAAA clade</taxon>
        <taxon>indigoferoid/millettioid clade</taxon>
        <taxon>Phaseoleae</taxon>
        <taxon>Mucuna</taxon>
    </lineage>
</organism>
<name>A0A371HCI5_MUCPR</name>
<keyword evidence="2" id="KW-1185">Reference proteome</keyword>
<feature type="non-terminal residue" evidence="1">
    <location>
        <position position="1"/>
    </location>
</feature>
<evidence type="ECO:0000313" key="1">
    <source>
        <dbReference type="EMBL" id="RDY00490.1"/>
    </source>
</evidence>